<reference evidence="2" key="1">
    <citation type="submission" date="2019-11" db="EMBL/GenBank/DDBJ databases">
        <title>Complete genome sequence of Corynebacterium kalinowskii 1959, a novel Corynebacterium species isolated from soil of a small paddock in Vilsendorf, Germany.</title>
        <authorList>
            <person name="Schaffert L."/>
            <person name="Ruwe M."/>
            <person name="Milse J."/>
            <person name="Hanuschka K."/>
            <person name="Ortseifen V."/>
            <person name="Droste J."/>
            <person name="Brandt D."/>
            <person name="Schlueter L."/>
            <person name="Kutter Y."/>
            <person name="Vinke S."/>
            <person name="Viehoefer P."/>
            <person name="Jacob L."/>
            <person name="Luebke N.-C."/>
            <person name="Schulte-Berndt E."/>
            <person name="Hain C."/>
            <person name="Linder M."/>
            <person name="Schmidt P."/>
            <person name="Wollenschlaeger L."/>
            <person name="Luttermann T."/>
            <person name="Thieme E."/>
            <person name="Hassa J."/>
            <person name="Haak M."/>
            <person name="Wittchen M."/>
            <person name="Mentz A."/>
            <person name="Persicke M."/>
            <person name="Busche T."/>
            <person name="Ruckert C."/>
        </authorList>
    </citation>
    <scope>NUCLEOTIDE SEQUENCE [LARGE SCALE GENOMIC DNA]</scope>
    <source>
        <strain evidence="2">1959</strain>
    </source>
</reference>
<name>A0A6B8VT61_9CORY</name>
<dbReference type="KEGG" id="ckw:CKALI_11285"/>
<protein>
    <recommendedName>
        <fullName evidence="3">Tail terminator</fullName>
    </recommendedName>
</protein>
<dbReference type="AlphaFoldDB" id="A0A6B8VT61"/>
<dbReference type="Pfam" id="PF23841">
    <property type="entry name" value="Phage_tail_terminator_2"/>
    <property type="match status" value="1"/>
</dbReference>
<evidence type="ECO:0000313" key="1">
    <source>
        <dbReference type="EMBL" id="QGU03101.1"/>
    </source>
</evidence>
<organism evidence="1 2">
    <name type="scientific">Corynebacterium kalinowskii</name>
    <dbReference type="NCBI Taxonomy" id="2675216"/>
    <lineage>
        <taxon>Bacteria</taxon>
        <taxon>Bacillati</taxon>
        <taxon>Actinomycetota</taxon>
        <taxon>Actinomycetes</taxon>
        <taxon>Mycobacteriales</taxon>
        <taxon>Corynebacteriaceae</taxon>
        <taxon>Corynebacterium</taxon>
    </lineage>
</organism>
<dbReference type="EMBL" id="CP046452">
    <property type="protein sequence ID" value="QGU03101.1"/>
    <property type="molecule type" value="Genomic_DNA"/>
</dbReference>
<dbReference type="Proteomes" id="UP000427071">
    <property type="component" value="Chromosome"/>
</dbReference>
<dbReference type="InterPro" id="IPR057003">
    <property type="entry name" value="Phage_tail_terminator_2"/>
</dbReference>
<dbReference type="RefSeq" id="WP_156193424.1">
    <property type="nucleotide sequence ID" value="NZ_CP046452.1"/>
</dbReference>
<sequence length="143" mass="16531">MKLPTDVTPRPDIEDILCDLFEKKAVEIDPTPVVVTELPQDYEFTIQDRPIITIRKTTGSGTTDHQVDASFIELAVVYRTRREAWQLLNYLAAWLCSLEGRADMGPVRLAAIEEIKSPVMPKWVDPEHRRVQADFRMDIRRPR</sequence>
<keyword evidence="2" id="KW-1185">Reference proteome</keyword>
<accession>A0A6B8VT61</accession>
<gene>
    <name evidence="1" type="ORF">CKALI_11285</name>
</gene>
<evidence type="ECO:0000313" key="2">
    <source>
        <dbReference type="Proteomes" id="UP000427071"/>
    </source>
</evidence>
<evidence type="ECO:0008006" key="3">
    <source>
        <dbReference type="Google" id="ProtNLM"/>
    </source>
</evidence>
<proteinExistence type="predicted"/>